<proteinExistence type="predicted"/>
<name>A0A2K3MRP1_TRIPR</name>
<feature type="domain" description="Reverse transcriptase Ty1/copia-type" evidence="3">
    <location>
        <begin position="698"/>
        <end position="941"/>
    </location>
</feature>
<feature type="compositionally biased region" description="Polar residues" evidence="2">
    <location>
        <begin position="265"/>
        <end position="275"/>
    </location>
</feature>
<dbReference type="PANTHER" id="PTHR11439:SF500">
    <property type="entry name" value="RNA-DIRECTED DNA POLYMERASE"/>
    <property type="match status" value="1"/>
</dbReference>
<feature type="region of interest" description="Disordered" evidence="2">
    <location>
        <begin position="333"/>
        <end position="361"/>
    </location>
</feature>
<reference evidence="6 7" key="2">
    <citation type="journal article" date="2017" name="Front. Plant Sci.">
        <title>Gene Classification and Mining of Molecular Markers Useful in Red Clover (Trifolium pratense) Breeding.</title>
        <authorList>
            <person name="Istvanek J."/>
            <person name="Dluhosova J."/>
            <person name="Dluhos P."/>
            <person name="Patkova L."/>
            <person name="Nedelnik J."/>
            <person name="Repkova J."/>
        </authorList>
    </citation>
    <scope>NUCLEOTIDE SEQUENCE [LARGE SCALE GENOMIC DNA]</scope>
    <source>
        <strain evidence="7">cv. Tatra</strain>
        <tissue evidence="6">Young leaves</tissue>
    </source>
</reference>
<dbReference type="EMBL" id="ASHM01011540">
    <property type="protein sequence ID" value="PNX93473.1"/>
    <property type="molecule type" value="Genomic_DNA"/>
</dbReference>
<accession>A0A2K3MRP1</accession>
<feature type="domain" description="Retrovirus-related Pol polyprotein from transposon TNT 1-94-like beta-barrel" evidence="4">
    <location>
        <begin position="417"/>
        <end position="491"/>
    </location>
</feature>
<dbReference type="ExpressionAtlas" id="A0A2K3MRP1">
    <property type="expression patterns" value="baseline"/>
</dbReference>
<dbReference type="Pfam" id="PF07727">
    <property type="entry name" value="RVT_2"/>
    <property type="match status" value="1"/>
</dbReference>
<dbReference type="AlphaFoldDB" id="A0A2K3MRP1"/>
<dbReference type="SUPFAM" id="SSF56672">
    <property type="entry name" value="DNA/RNA polymerases"/>
    <property type="match status" value="1"/>
</dbReference>
<evidence type="ECO:0000313" key="6">
    <source>
        <dbReference type="EMBL" id="PNX93473.1"/>
    </source>
</evidence>
<evidence type="ECO:0000259" key="3">
    <source>
        <dbReference type="Pfam" id="PF07727"/>
    </source>
</evidence>
<feature type="compositionally biased region" description="Low complexity" evidence="2">
    <location>
        <begin position="301"/>
        <end position="311"/>
    </location>
</feature>
<protein>
    <submittedName>
        <fullName evidence="6">Retrovirus-related Pol polyprotein from transposon TNT 1-94</fullName>
    </submittedName>
</protein>
<dbReference type="GO" id="GO:0004190">
    <property type="term" value="F:aspartic-type endopeptidase activity"/>
    <property type="evidence" value="ECO:0007669"/>
    <property type="project" value="UniProtKB-KW"/>
</dbReference>
<evidence type="ECO:0000259" key="4">
    <source>
        <dbReference type="Pfam" id="PF22936"/>
    </source>
</evidence>
<evidence type="ECO:0000256" key="2">
    <source>
        <dbReference type="SAM" id="MobiDB-lite"/>
    </source>
</evidence>
<dbReference type="InterPro" id="IPR043502">
    <property type="entry name" value="DNA/RNA_pol_sf"/>
</dbReference>
<organism evidence="6 7">
    <name type="scientific">Trifolium pratense</name>
    <name type="common">Red clover</name>
    <dbReference type="NCBI Taxonomy" id="57577"/>
    <lineage>
        <taxon>Eukaryota</taxon>
        <taxon>Viridiplantae</taxon>
        <taxon>Streptophyta</taxon>
        <taxon>Embryophyta</taxon>
        <taxon>Tracheophyta</taxon>
        <taxon>Spermatophyta</taxon>
        <taxon>Magnoliopsida</taxon>
        <taxon>eudicotyledons</taxon>
        <taxon>Gunneridae</taxon>
        <taxon>Pentapetalae</taxon>
        <taxon>rosids</taxon>
        <taxon>fabids</taxon>
        <taxon>Fabales</taxon>
        <taxon>Fabaceae</taxon>
        <taxon>Papilionoideae</taxon>
        <taxon>50 kb inversion clade</taxon>
        <taxon>NPAAA clade</taxon>
        <taxon>Hologalegina</taxon>
        <taxon>IRL clade</taxon>
        <taxon>Trifolieae</taxon>
        <taxon>Trifolium</taxon>
    </lineage>
</organism>
<sequence>MAAPSSPTPSMNDTGVLHPPPLQSFRENNTSHRSDLNFTLRITEKLGEKNFHLWRQQVEPYINAHDLDDFLVAPQIPPRFLTEIDRITATLNPEYRQWRQKDQMLLSWLQSTLSSEILTRFLGSHHTYELWGKILSYFQKQLRAKARQLRVELRSTTLENRTVQEYLLRIRLLIDNLVSIGDPLPLNQHLDVILEGLPTDFNTVISVIESQFDSIDMNEVEALLLAHEARLDKSKKKTLEDAASINIAQNTNSEAPTQDPPMAQPSVNNSVGTDQNYNPNYGNSRGRGGRNNRGRGGRYNGGRSNNNNPNSNTQCQICFKPNHSALDCWHRNNQNYQSQNPSSSQSAPQAPPHGYFQEAYGPYSGQNFPPGFGKNFGYNLPNYNMWPSANSLFRPAIYGTPSAMIANTTALNPNNMWYPDSGASFHVTADPRNIQEHSSFSPADQIYMGNGTALPILSTGSSMFKSPNHTHIPLTLHNLLHVPSITKNLISDTNEVLLQGDVGADGLYSFSNISIGYSNTHKGYKCLSPNGRVFISKDVLFNETRFPYNLLFPVSATSSLIPDPIPDIPISKLPIDSHNQTILPTLTNHSHQSQNDDTTHPSVSDALSSAQPSPTNNIVPPDITIHHLTEIPVNNSVSPTKLTNTHAMQTRAKSGIVRPKQNPKLLLTSSEPKTVKQALKDPQWYTAMKEEFDALQRNQTWTLVKLPPNRKAIGCKWVFRTKENPDGSINKLKARLVAKGFHQLHGFDFNETFSPVIKPITIRLILALAISYKWPLKQLDINNAFLNGSLDEEVYMVQPQGFETTDSSLVCKLQKALYGLKQAPRQWFDKLATTLIQFGFKASKCDPSLFIYSHNRQVVYLLVYVDDIIITGSSLTLVQHLVTKLDSVFSLKQLGNLDYFLGIEVKHLTDGSLLLTQSKYIKDLLVKTNMIDSNPIATPMMSSCKLSKVGSDNVADPTLYRSVVGSLQYATITRPEISFAVNKVCQFMSAPLESHWTAVKRILRYLKGTSHIGLKLFPTNVHHPLSLKAYCDADWASDPDDRRSTSGAAIFFGPNLVSWWSRKQQVVARSSTEAEYRSLAQATADVLWVQTLLNELTVPFTTPTIYCDNQSAVLLAHNPVLHSRTKHMEIDVFFVREKVLAKQLTVVHIPGSTQLADVLTKPVSTDKFLSMRSKLNVRDSQ</sequence>
<evidence type="ECO:0000313" key="7">
    <source>
        <dbReference type="Proteomes" id="UP000236291"/>
    </source>
</evidence>
<dbReference type="CDD" id="cd09272">
    <property type="entry name" value="RNase_HI_RT_Ty1"/>
    <property type="match status" value="1"/>
</dbReference>
<dbReference type="Proteomes" id="UP000236291">
    <property type="component" value="Unassembled WGS sequence"/>
</dbReference>
<keyword evidence="1" id="KW-0645">Protease</keyword>
<feature type="domain" description="Retroviral polymerase SH3-like" evidence="5">
    <location>
        <begin position="513"/>
        <end position="549"/>
    </location>
</feature>
<reference evidence="6 7" key="1">
    <citation type="journal article" date="2014" name="Am. J. Bot.">
        <title>Genome assembly and annotation for red clover (Trifolium pratense; Fabaceae).</title>
        <authorList>
            <person name="Istvanek J."/>
            <person name="Jaros M."/>
            <person name="Krenek A."/>
            <person name="Repkova J."/>
        </authorList>
    </citation>
    <scope>NUCLEOTIDE SEQUENCE [LARGE SCALE GENOMIC DNA]</scope>
    <source>
        <strain evidence="7">cv. Tatra</strain>
        <tissue evidence="6">Young leaves</tissue>
    </source>
</reference>
<feature type="compositionally biased region" description="Basic residues" evidence="2">
    <location>
        <begin position="287"/>
        <end position="296"/>
    </location>
</feature>
<comment type="caution">
    <text evidence="6">The sequence shown here is derived from an EMBL/GenBank/DDBJ whole genome shotgun (WGS) entry which is preliminary data.</text>
</comment>
<keyword evidence="1" id="KW-0064">Aspartyl protease</keyword>
<evidence type="ECO:0000259" key="5">
    <source>
        <dbReference type="Pfam" id="PF25597"/>
    </source>
</evidence>
<gene>
    <name evidence="6" type="ORF">L195_g016627</name>
</gene>
<keyword evidence="1" id="KW-0378">Hydrolase</keyword>
<dbReference type="InterPro" id="IPR054722">
    <property type="entry name" value="PolX-like_BBD"/>
</dbReference>
<dbReference type="PANTHER" id="PTHR11439">
    <property type="entry name" value="GAG-POL-RELATED RETROTRANSPOSON"/>
    <property type="match status" value="1"/>
</dbReference>
<feature type="compositionally biased region" description="Low complexity" evidence="2">
    <location>
        <begin position="333"/>
        <end position="348"/>
    </location>
</feature>
<dbReference type="Pfam" id="PF14223">
    <property type="entry name" value="Retrotran_gag_2"/>
    <property type="match status" value="1"/>
</dbReference>
<dbReference type="Pfam" id="PF22936">
    <property type="entry name" value="Pol_BBD"/>
    <property type="match status" value="1"/>
</dbReference>
<feature type="region of interest" description="Disordered" evidence="2">
    <location>
        <begin position="249"/>
        <end position="311"/>
    </location>
</feature>
<dbReference type="InterPro" id="IPR057670">
    <property type="entry name" value="SH3_retrovirus"/>
</dbReference>
<feature type="region of interest" description="Disordered" evidence="2">
    <location>
        <begin position="587"/>
        <end position="617"/>
    </location>
</feature>
<evidence type="ECO:0000256" key="1">
    <source>
        <dbReference type="ARBA" id="ARBA00022750"/>
    </source>
</evidence>
<feature type="region of interest" description="Disordered" evidence="2">
    <location>
        <begin position="1"/>
        <end position="29"/>
    </location>
</feature>
<dbReference type="InterPro" id="IPR013103">
    <property type="entry name" value="RVT_2"/>
</dbReference>
<dbReference type="Pfam" id="PF25597">
    <property type="entry name" value="SH3_retrovirus"/>
    <property type="match status" value="1"/>
</dbReference>